<keyword evidence="2" id="KW-0012">Acyltransferase</keyword>
<name>A0ABS4JT27_9FIRM</name>
<gene>
    <name evidence="4" type="ORF">J2Z79_002103</name>
</gene>
<dbReference type="InterPro" id="IPR000182">
    <property type="entry name" value="GNAT_dom"/>
</dbReference>
<comment type="caution">
    <text evidence="4">The sequence shown here is derived from an EMBL/GenBank/DDBJ whole genome shotgun (WGS) entry which is preliminary data.</text>
</comment>
<accession>A0ABS4JT27</accession>
<dbReference type="InterPro" id="IPR016181">
    <property type="entry name" value="Acyl_CoA_acyltransferase"/>
</dbReference>
<feature type="domain" description="N-acetyltransferase" evidence="3">
    <location>
        <begin position="20"/>
        <end position="169"/>
    </location>
</feature>
<dbReference type="PROSITE" id="PS51186">
    <property type="entry name" value="GNAT"/>
    <property type="match status" value="1"/>
</dbReference>
<evidence type="ECO:0000313" key="5">
    <source>
        <dbReference type="Proteomes" id="UP001519289"/>
    </source>
</evidence>
<evidence type="ECO:0000259" key="3">
    <source>
        <dbReference type="PROSITE" id="PS51186"/>
    </source>
</evidence>
<evidence type="ECO:0000256" key="1">
    <source>
        <dbReference type="ARBA" id="ARBA00022679"/>
    </source>
</evidence>
<dbReference type="RefSeq" id="WP_209466816.1">
    <property type="nucleotide sequence ID" value="NZ_JAGGLG010000016.1"/>
</dbReference>
<evidence type="ECO:0000313" key="4">
    <source>
        <dbReference type="EMBL" id="MBP2018688.1"/>
    </source>
</evidence>
<dbReference type="CDD" id="cd04301">
    <property type="entry name" value="NAT_SF"/>
    <property type="match status" value="1"/>
</dbReference>
<organism evidence="4 5">
    <name type="scientific">Symbiobacterium terraclitae</name>
    <dbReference type="NCBI Taxonomy" id="557451"/>
    <lineage>
        <taxon>Bacteria</taxon>
        <taxon>Bacillati</taxon>
        <taxon>Bacillota</taxon>
        <taxon>Clostridia</taxon>
        <taxon>Eubacteriales</taxon>
        <taxon>Symbiobacteriaceae</taxon>
        <taxon>Symbiobacterium</taxon>
    </lineage>
</organism>
<sequence>MAATLHHPAVRFVSRTGRTVTIRPCTPADAPLIADMYRCLTAETLYLRYCSSGLSVSGEREAARLCGGDPDDQAVLLALSRGEVVGVAELGRVDEETAEIAFLVRDDCQREGIGTKLAEQLVEVAREMGFTRLQAYMLAENYAIRRLAAKIPYPRTWESRWGEMCVTFDLSTALALR</sequence>
<keyword evidence="1" id="KW-0808">Transferase</keyword>
<dbReference type="Proteomes" id="UP001519289">
    <property type="component" value="Unassembled WGS sequence"/>
</dbReference>
<reference evidence="4 5" key="1">
    <citation type="submission" date="2021-03" db="EMBL/GenBank/DDBJ databases">
        <title>Genomic Encyclopedia of Type Strains, Phase IV (KMG-IV): sequencing the most valuable type-strain genomes for metagenomic binning, comparative biology and taxonomic classification.</title>
        <authorList>
            <person name="Goeker M."/>
        </authorList>
    </citation>
    <scope>NUCLEOTIDE SEQUENCE [LARGE SCALE GENOMIC DNA]</scope>
    <source>
        <strain evidence="4 5">DSM 27138</strain>
    </source>
</reference>
<dbReference type="InterPro" id="IPR050832">
    <property type="entry name" value="Bact_Acetyltransf"/>
</dbReference>
<proteinExistence type="predicted"/>
<evidence type="ECO:0000256" key="2">
    <source>
        <dbReference type="ARBA" id="ARBA00023315"/>
    </source>
</evidence>
<dbReference type="Gene3D" id="3.40.630.30">
    <property type="match status" value="1"/>
</dbReference>
<dbReference type="SUPFAM" id="SSF55729">
    <property type="entry name" value="Acyl-CoA N-acyltransferases (Nat)"/>
    <property type="match status" value="1"/>
</dbReference>
<keyword evidence="5" id="KW-1185">Reference proteome</keyword>
<dbReference type="Pfam" id="PF00583">
    <property type="entry name" value="Acetyltransf_1"/>
    <property type="match status" value="1"/>
</dbReference>
<protein>
    <submittedName>
        <fullName evidence="4">Acetyltransferase</fullName>
    </submittedName>
</protein>
<dbReference type="EMBL" id="JAGGLG010000016">
    <property type="protein sequence ID" value="MBP2018688.1"/>
    <property type="molecule type" value="Genomic_DNA"/>
</dbReference>
<dbReference type="PANTHER" id="PTHR43877">
    <property type="entry name" value="AMINOALKYLPHOSPHONATE N-ACETYLTRANSFERASE-RELATED-RELATED"/>
    <property type="match status" value="1"/>
</dbReference>